<comment type="caution">
    <text evidence="2">The sequence shown here is derived from an EMBL/GenBank/DDBJ whole genome shotgun (WGS) entry which is preliminary data.</text>
</comment>
<feature type="transmembrane region" description="Helical" evidence="1">
    <location>
        <begin position="136"/>
        <end position="155"/>
    </location>
</feature>
<protein>
    <submittedName>
        <fullName evidence="2">Uncharacterized protein</fullName>
    </submittedName>
</protein>
<dbReference type="EMBL" id="CAJJDO010000007">
    <property type="protein sequence ID" value="CAD8138480.1"/>
    <property type="molecule type" value="Genomic_DNA"/>
</dbReference>
<feature type="transmembrane region" description="Helical" evidence="1">
    <location>
        <begin position="84"/>
        <end position="104"/>
    </location>
</feature>
<keyword evidence="1" id="KW-1133">Transmembrane helix</keyword>
<keyword evidence="1" id="KW-0812">Transmembrane</keyword>
<accession>A0A8S1SF75</accession>
<reference evidence="2" key="1">
    <citation type="submission" date="2021-01" db="EMBL/GenBank/DDBJ databases">
        <authorList>
            <consortium name="Genoscope - CEA"/>
            <person name="William W."/>
        </authorList>
    </citation>
    <scope>NUCLEOTIDE SEQUENCE</scope>
</reference>
<evidence type="ECO:0000313" key="3">
    <source>
        <dbReference type="Proteomes" id="UP000689195"/>
    </source>
</evidence>
<name>A0A8S1SF75_9CILI</name>
<dbReference type="Proteomes" id="UP000689195">
    <property type="component" value="Unassembled WGS sequence"/>
</dbReference>
<proteinExistence type="predicted"/>
<keyword evidence="3" id="KW-1185">Reference proteome</keyword>
<organism evidence="2 3">
    <name type="scientific">Paramecium pentaurelia</name>
    <dbReference type="NCBI Taxonomy" id="43138"/>
    <lineage>
        <taxon>Eukaryota</taxon>
        <taxon>Sar</taxon>
        <taxon>Alveolata</taxon>
        <taxon>Ciliophora</taxon>
        <taxon>Intramacronucleata</taxon>
        <taxon>Oligohymenophorea</taxon>
        <taxon>Peniculida</taxon>
        <taxon>Parameciidae</taxon>
        <taxon>Paramecium</taxon>
    </lineage>
</organism>
<dbReference type="OrthoDB" id="292179at2759"/>
<evidence type="ECO:0000256" key="1">
    <source>
        <dbReference type="SAM" id="Phobius"/>
    </source>
</evidence>
<sequence>MKKSNEKQSYSLKCEPPLKRHLYSIENFIKLFYIVLVSFQFHACYIGMISSVLGMIRRKSFNTDFTMNILYLLNISFFKCTNNYMYHLPILIHYVIGIAEYINLRQGSMYETCKNFVITIQQTKEFFLDFRCKYEFMLVPLSVLMVIVSDSSWWLVILHGFYVVTKTIAMKDMFEIYLSIRKKVRL</sequence>
<gene>
    <name evidence="2" type="ORF">PPENT_87.1.T0070136</name>
</gene>
<evidence type="ECO:0000313" key="2">
    <source>
        <dbReference type="EMBL" id="CAD8138480.1"/>
    </source>
</evidence>
<feature type="transmembrane region" description="Helical" evidence="1">
    <location>
        <begin position="31"/>
        <end position="54"/>
    </location>
</feature>
<keyword evidence="1" id="KW-0472">Membrane</keyword>
<dbReference type="AlphaFoldDB" id="A0A8S1SF75"/>